<evidence type="ECO:0000256" key="8">
    <source>
        <dbReference type="ARBA" id="ARBA00022989"/>
    </source>
</evidence>
<dbReference type="PANTHER" id="PTHR45436:SF8">
    <property type="entry name" value="HISTIDINE KINASE"/>
    <property type="match status" value="1"/>
</dbReference>
<dbReference type="RefSeq" id="WP_074266428.1">
    <property type="nucleotide sequence ID" value="NZ_FSRM01000002.1"/>
</dbReference>
<comment type="catalytic activity">
    <reaction evidence="1">
        <text>ATP + protein L-histidine = ADP + protein N-phospho-L-histidine.</text>
        <dbReference type="EC" id="2.7.13.3"/>
    </reaction>
</comment>
<dbReference type="PROSITE" id="PS50885">
    <property type="entry name" value="HAMP"/>
    <property type="match status" value="1"/>
</dbReference>
<dbReference type="InterPro" id="IPR036097">
    <property type="entry name" value="HisK_dim/P_sf"/>
</dbReference>
<dbReference type="InterPro" id="IPR036890">
    <property type="entry name" value="HATPase_C_sf"/>
</dbReference>
<sequence>MSLWRSTIFRLLMIYALVFAGSVLGLVWVNYCSSANYTATQADYNINWQFQYFAALPRNLMLEQIDARIRTTIRRPVNYYGVFAPDGQYLKGDIAVRPAAVEPNGDGVWFRPQLTSLKIERPQYMRTKATRLADGDVLVIARDVDEMTRLRDYMLGGIAWSGAIALLGGLGFGVLCSAVQLRRIKEMRRLANLIAQGNLNTRLPERGGDELAWLSQIVNHMLDEISRLMNEVKSACDGIAHDLRTPLIHIRSLLARIEPTALRDADAQRVQLAAQETDEVLKRFAAILRISEIEALHRRAEFSDTDMCALCQQIGELYAPVAAARSVELKLDLQPVLHVRADYPLMYEALVNIVDNAIKFAPEDGTVVIAVSQCAEGPRITVRDDGPGIRREEKLAVLQRFYRSERTRDTPGSGLGLSVVQAVARLHDFRLALEDANPGTCVALDCWPERRGL</sequence>
<dbReference type="SMART" id="SM00304">
    <property type="entry name" value="HAMP"/>
    <property type="match status" value="1"/>
</dbReference>
<proteinExistence type="predicted"/>
<dbReference type="PANTHER" id="PTHR45436">
    <property type="entry name" value="SENSOR HISTIDINE KINASE YKOH"/>
    <property type="match status" value="1"/>
</dbReference>
<reference evidence="13 14" key="1">
    <citation type="submission" date="2016-11" db="EMBL/GenBank/DDBJ databases">
        <authorList>
            <person name="Jaros S."/>
            <person name="Januszkiewicz K."/>
            <person name="Wedrychowicz H."/>
        </authorList>
    </citation>
    <scope>NUCLEOTIDE SEQUENCE [LARGE SCALE GENOMIC DNA]</scope>
    <source>
        <strain evidence="13 14">GAS86</strain>
    </source>
</reference>
<protein>
    <recommendedName>
        <fullName evidence="3">histidine kinase</fullName>
        <ecNumber evidence="3">2.7.13.3</ecNumber>
    </recommendedName>
</protein>
<feature type="domain" description="Histidine kinase" evidence="11">
    <location>
        <begin position="238"/>
        <end position="444"/>
    </location>
</feature>
<dbReference type="InterPro" id="IPR003660">
    <property type="entry name" value="HAMP_dom"/>
</dbReference>
<comment type="subcellular location">
    <subcellularLocation>
        <location evidence="2">Membrane</location>
    </subcellularLocation>
</comment>
<dbReference type="SUPFAM" id="SSF55874">
    <property type="entry name" value="ATPase domain of HSP90 chaperone/DNA topoisomerase II/histidine kinase"/>
    <property type="match status" value="1"/>
</dbReference>
<dbReference type="SUPFAM" id="SSF158472">
    <property type="entry name" value="HAMP domain-like"/>
    <property type="match status" value="1"/>
</dbReference>
<dbReference type="AlphaFoldDB" id="A0A1N6JEQ8"/>
<evidence type="ECO:0000256" key="1">
    <source>
        <dbReference type="ARBA" id="ARBA00000085"/>
    </source>
</evidence>
<dbReference type="Proteomes" id="UP000184693">
    <property type="component" value="Unassembled WGS sequence"/>
</dbReference>
<dbReference type="CDD" id="cd00082">
    <property type="entry name" value="HisKA"/>
    <property type="match status" value="1"/>
</dbReference>
<dbReference type="PROSITE" id="PS50109">
    <property type="entry name" value="HIS_KIN"/>
    <property type="match status" value="1"/>
</dbReference>
<evidence type="ECO:0000256" key="10">
    <source>
        <dbReference type="SAM" id="Phobius"/>
    </source>
</evidence>
<evidence type="ECO:0000256" key="6">
    <source>
        <dbReference type="ARBA" id="ARBA00022692"/>
    </source>
</evidence>
<evidence type="ECO:0000256" key="2">
    <source>
        <dbReference type="ARBA" id="ARBA00004370"/>
    </source>
</evidence>
<evidence type="ECO:0000259" key="12">
    <source>
        <dbReference type="PROSITE" id="PS50885"/>
    </source>
</evidence>
<evidence type="ECO:0000313" key="13">
    <source>
        <dbReference type="EMBL" id="SIO42874.1"/>
    </source>
</evidence>
<dbReference type="CDD" id="cd00075">
    <property type="entry name" value="HATPase"/>
    <property type="match status" value="1"/>
</dbReference>
<feature type="transmembrane region" description="Helical" evidence="10">
    <location>
        <begin position="12"/>
        <end position="31"/>
    </location>
</feature>
<evidence type="ECO:0000256" key="9">
    <source>
        <dbReference type="ARBA" id="ARBA00023012"/>
    </source>
</evidence>
<dbReference type="InterPro" id="IPR003661">
    <property type="entry name" value="HisK_dim/P_dom"/>
</dbReference>
<evidence type="ECO:0000256" key="5">
    <source>
        <dbReference type="ARBA" id="ARBA00022679"/>
    </source>
</evidence>
<keyword evidence="5" id="KW-0808">Transferase</keyword>
<gene>
    <name evidence="13" type="ORF">SAMN05444168_4320</name>
</gene>
<keyword evidence="9" id="KW-0902">Two-component regulatory system</keyword>
<dbReference type="InterPro" id="IPR050428">
    <property type="entry name" value="TCS_sensor_his_kinase"/>
</dbReference>
<evidence type="ECO:0000256" key="3">
    <source>
        <dbReference type="ARBA" id="ARBA00012438"/>
    </source>
</evidence>
<evidence type="ECO:0000259" key="11">
    <source>
        <dbReference type="PROSITE" id="PS50109"/>
    </source>
</evidence>
<evidence type="ECO:0000256" key="7">
    <source>
        <dbReference type="ARBA" id="ARBA00022777"/>
    </source>
</evidence>
<dbReference type="SUPFAM" id="SSF47384">
    <property type="entry name" value="Homodimeric domain of signal transducing histidine kinase"/>
    <property type="match status" value="1"/>
</dbReference>
<accession>A0A1N6JEQ8</accession>
<dbReference type="EMBL" id="FSRM01000002">
    <property type="protein sequence ID" value="SIO42874.1"/>
    <property type="molecule type" value="Genomic_DNA"/>
</dbReference>
<keyword evidence="4" id="KW-0597">Phosphoprotein</keyword>
<name>A0A1N6JEQ8_9BURK</name>
<dbReference type="Gene3D" id="3.30.565.10">
    <property type="entry name" value="Histidine kinase-like ATPase, C-terminal domain"/>
    <property type="match status" value="1"/>
</dbReference>
<dbReference type="Pfam" id="PF00672">
    <property type="entry name" value="HAMP"/>
    <property type="match status" value="1"/>
</dbReference>
<keyword evidence="6 10" id="KW-0812">Transmembrane</keyword>
<dbReference type="Pfam" id="PF02518">
    <property type="entry name" value="HATPase_c"/>
    <property type="match status" value="1"/>
</dbReference>
<keyword evidence="7 13" id="KW-0418">Kinase</keyword>
<feature type="domain" description="HAMP" evidence="12">
    <location>
        <begin position="178"/>
        <end position="230"/>
    </location>
</feature>
<dbReference type="CDD" id="cd06225">
    <property type="entry name" value="HAMP"/>
    <property type="match status" value="1"/>
</dbReference>
<dbReference type="SMART" id="SM00387">
    <property type="entry name" value="HATPase_c"/>
    <property type="match status" value="1"/>
</dbReference>
<evidence type="ECO:0000313" key="14">
    <source>
        <dbReference type="Proteomes" id="UP000184693"/>
    </source>
</evidence>
<dbReference type="Gene3D" id="6.10.340.10">
    <property type="match status" value="1"/>
</dbReference>
<dbReference type="EC" id="2.7.13.3" evidence="3"/>
<feature type="transmembrane region" description="Helical" evidence="10">
    <location>
        <begin position="157"/>
        <end position="179"/>
    </location>
</feature>
<dbReference type="InterPro" id="IPR003594">
    <property type="entry name" value="HATPase_dom"/>
</dbReference>
<keyword evidence="10" id="KW-0472">Membrane</keyword>
<dbReference type="GO" id="GO:0005886">
    <property type="term" value="C:plasma membrane"/>
    <property type="evidence" value="ECO:0007669"/>
    <property type="project" value="TreeGrafter"/>
</dbReference>
<evidence type="ECO:0000256" key="4">
    <source>
        <dbReference type="ARBA" id="ARBA00022553"/>
    </source>
</evidence>
<keyword evidence="8 10" id="KW-1133">Transmembrane helix</keyword>
<organism evidence="13 14">
    <name type="scientific">Paraburkholderia phenazinium</name>
    <dbReference type="NCBI Taxonomy" id="60549"/>
    <lineage>
        <taxon>Bacteria</taxon>
        <taxon>Pseudomonadati</taxon>
        <taxon>Pseudomonadota</taxon>
        <taxon>Betaproteobacteria</taxon>
        <taxon>Burkholderiales</taxon>
        <taxon>Burkholderiaceae</taxon>
        <taxon>Paraburkholderia</taxon>
    </lineage>
</organism>
<dbReference type="InterPro" id="IPR005467">
    <property type="entry name" value="His_kinase_dom"/>
</dbReference>
<dbReference type="GO" id="GO:0000155">
    <property type="term" value="F:phosphorelay sensor kinase activity"/>
    <property type="evidence" value="ECO:0007669"/>
    <property type="project" value="InterPro"/>
</dbReference>